<protein>
    <submittedName>
        <fullName evidence="2">ANTAR domain-containing protein</fullName>
    </submittedName>
</protein>
<reference evidence="2" key="1">
    <citation type="submission" date="2020-06" db="EMBL/GenBank/DDBJ databases">
        <title>Stable isotope informed genome-resolved metagenomics uncovers potential trophic interactions in rhizosphere soil.</title>
        <authorList>
            <person name="Starr E.P."/>
            <person name="Shi S."/>
            <person name="Blazewicz S.J."/>
            <person name="Koch B.J."/>
            <person name="Probst A.J."/>
            <person name="Hungate B.A."/>
            <person name="Pett-Ridge J."/>
            <person name="Firestone M.K."/>
            <person name="Banfield J.F."/>
        </authorList>
    </citation>
    <scope>NUCLEOTIDE SEQUENCE</scope>
    <source>
        <strain evidence="2">YM_69_17</strain>
    </source>
</reference>
<feature type="domain" description="ANTAR" evidence="1">
    <location>
        <begin position="126"/>
        <end position="187"/>
    </location>
</feature>
<sequence length="200" mass="21687">MRRTATTPNFRGRSAVVLHRPHPAADAVLRQLERLGIAARTAWPMLAEADLAADFVLFDADTAHDGQFPWPPGTPPMPLVALIGSEAPGRLDWVLAQGATGHLLKPVASGGVFSALVIAEHGFAERRDREARIADLETRLRLRPVVVRAILTLMAQRGLNEADAFREIRSAAMQRRRSIEEHCLDLAAGTTDPAAGRRGG</sequence>
<dbReference type="AlphaFoldDB" id="A0A952KET3"/>
<dbReference type="InterPro" id="IPR036388">
    <property type="entry name" value="WH-like_DNA-bd_sf"/>
</dbReference>
<dbReference type="Gene3D" id="3.40.50.2300">
    <property type="match status" value="1"/>
</dbReference>
<dbReference type="SUPFAM" id="SSF52172">
    <property type="entry name" value="CheY-like"/>
    <property type="match status" value="1"/>
</dbReference>
<dbReference type="PROSITE" id="PS50921">
    <property type="entry name" value="ANTAR"/>
    <property type="match status" value="1"/>
</dbReference>
<proteinExistence type="predicted"/>
<dbReference type="Gene3D" id="1.10.10.10">
    <property type="entry name" value="Winged helix-like DNA-binding domain superfamily/Winged helix DNA-binding domain"/>
    <property type="match status" value="1"/>
</dbReference>
<dbReference type="SMART" id="SM01012">
    <property type="entry name" value="ANTAR"/>
    <property type="match status" value="1"/>
</dbReference>
<gene>
    <name evidence="2" type="ORF">JF625_20450</name>
</gene>
<dbReference type="InterPro" id="IPR011006">
    <property type="entry name" value="CheY-like_superfamily"/>
</dbReference>
<dbReference type="InterPro" id="IPR049021">
    <property type="entry name" value="AmiR_N"/>
</dbReference>
<dbReference type="Pfam" id="PF21332">
    <property type="entry name" value="AmiR_N"/>
    <property type="match status" value="1"/>
</dbReference>
<evidence type="ECO:0000313" key="2">
    <source>
        <dbReference type="EMBL" id="MBW8727508.1"/>
    </source>
</evidence>
<dbReference type="InterPro" id="IPR005561">
    <property type="entry name" value="ANTAR"/>
</dbReference>
<comment type="caution">
    <text evidence="2">The sequence shown here is derived from an EMBL/GenBank/DDBJ whole genome shotgun (WGS) entry which is preliminary data.</text>
</comment>
<dbReference type="EMBL" id="JAEKLZ010000282">
    <property type="protein sequence ID" value="MBW8727508.1"/>
    <property type="molecule type" value="Genomic_DNA"/>
</dbReference>
<dbReference type="PIRSF" id="PIRSF036382">
    <property type="entry name" value="RR_antiterm"/>
    <property type="match status" value="1"/>
</dbReference>
<accession>A0A952KET3</accession>
<evidence type="ECO:0000313" key="3">
    <source>
        <dbReference type="Proteomes" id="UP000700706"/>
    </source>
</evidence>
<dbReference type="GO" id="GO:0003723">
    <property type="term" value="F:RNA binding"/>
    <property type="evidence" value="ECO:0007669"/>
    <property type="project" value="InterPro"/>
</dbReference>
<dbReference type="Proteomes" id="UP000700706">
    <property type="component" value="Unassembled WGS sequence"/>
</dbReference>
<evidence type="ECO:0000259" key="1">
    <source>
        <dbReference type="PROSITE" id="PS50921"/>
    </source>
</evidence>
<dbReference type="Pfam" id="PF03861">
    <property type="entry name" value="ANTAR"/>
    <property type="match status" value="1"/>
</dbReference>
<organism evidence="2 3">
    <name type="scientific">Inquilinus limosus</name>
    <dbReference type="NCBI Taxonomy" id="171674"/>
    <lineage>
        <taxon>Bacteria</taxon>
        <taxon>Pseudomonadati</taxon>
        <taxon>Pseudomonadota</taxon>
        <taxon>Alphaproteobacteria</taxon>
        <taxon>Rhodospirillales</taxon>
        <taxon>Rhodospirillaceae</taxon>
        <taxon>Inquilinus</taxon>
    </lineage>
</organism>
<name>A0A952KET3_9PROT</name>
<dbReference type="InterPro" id="IPR008327">
    <property type="entry name" value="Sig_transdc_resp-reg_antiterm"/>
</dbReference>